<dbReference type="PANTHER" id="PTHR12196:SF2">
    <property type="entry name" value="DIPHTHINE--AMMONIA LIGASE"/>
    <property type="match status" value="1"/>
</dbReference>
<dbReference type="STRING" id="743788.S8EHP2"/>
<keyword evidence="8" id="KW-1185">Reference proteome</keyword>
<dbReference type="InterPro" id="IPR006175">
    <property type="entry name" value="YjgF/YER057c/UK114"/>
</dbReference>
<dbReference type="Proteomes" id="UP000015241">
    <property type="component" value="Unassembled WGS sequence"/>
</dbReference>
<dbReference type="OrthoDB" id="686384at2759"/>
<accession>S8EHP2</accession>
<dbReference type="Pfam" id="PF01902">
    <property type="entry name" value="Diphthami_syn_2"/>
    <property type="match status" value="1"/>
</dbReference>
<evidence type="ECO:0000313" key="8">
    <source>
        <dbReference type="Proteomes" id="UP000015241"/>
    </source>
</evidence>
<dbReference type="Pfam" id="PF01042">
    <property type="entry name" value="Ribonuc_L-PSP"/>
    <property type="match status" value="1"/>
</dbReference>
<name>S8EHP2_FOMSC</name>
<dbReference type="SUPFAM" id="SSF55298">
    <property type="entry name" value="YjgF-like"/>
    <property type="match status" value="2"/>
</dbReference>
<proteinExistence type="predicted"/>
<sequence length="632" mass="68753">MKYVALLSGGKDSCYNLLHCAANGHQLIAAASLCPEQGKEELDSYLYQTVGQDAIQFVAEALEVPLCRKVITGSAVEQGNEYGGRSPATGAGVLGDETEDLYSLLCDVKRDQAELLSEMIAAGMDAIIIKVAGIGLKVTHLGKTLADMQPTLRKLVIVSCDCPLFKRKIKLTETETVIHSDNGFATVAYLRVKNAALEQKYGVVSVRPEVPPVLSGEFVSIRHTVAYIIEGTDHCRSDWPQTVQHPQRVAESGSVRKIGRWVTRALILEPHALTTETARLATHGLTLSNCANINIFLSSMDLFARVNAVYATYFGSSPPARACVAVDLPGDIRVKLDAVAFIEQSPSQRQALHVQGLSYWAPANIGPYSQAIVVHERIFISGQIGLIPSSLTLPSPLSLALETALSFQHVHRVTTALQNNSGGGWEAHQQGVLYWLGNTEDVTCVRKASETYTPDATTPLLYAVVAALPKGAQIEKQVLLHTGRVTLPDEDDELIQCTVKPVFEQGTPPSTPDGARCQWEVSSFKETDASVAVVCFRHANAEVLQKAQDGLRALGPHVLSIRLFYNPLHTAYSTSPRYLTGSVVSHTHIVQECHEKLFQGLSEPPPATLIPCRHVASRNYDNWDYAMFIVGS</sequence>
<dbReference type="Gene3D" id="3.40.50.620">
    <property type="entry name" value="HUPs"/>
    <property type="match status" value="1"/>
</dbReference>
<dbReference type="EC" id="6.3.1.14" evidence="1"/>
<dbReference type="PANTHER" id="PTHR12196">
    <property type="entry name" value="DOMAIN OF UNKNOWN FUNCTION 71 DUF71 -CONTAINING PROTEIN"/>
    <property type="match status" value="1"/>
</dbReference>
<evidence type="ECO:0000256" key="3">
    <source>
        <dbReference type="ARBA" id="ARBA00029814"/>
    </source>
</evidence>
<comment type="catalytic activity">
    <reaction evidence="5">
        <text>diphthine-[translation elongation factor 2] + NH4(+) + ATP = diphthamide-[translation elongation factor 2] + AMP + diphosphate + H(+)</text>
        <dbReference type="Rhea" id="RHEA:19753"/>
        <dbReference type="Rhea" id="RHEA-COMP:10172"/>
        <dbReference type="Rhea" id="RHEA-COMP:10174"/>
        <dbReference type="ChEBI" id="CHEBI:15378"/>
        <dbReference type="ChEBI" id="CHEBI:16692"/>
        <dbReference type="ChEBI" id="CHEBI:28938"/>
        <dbReference type="ChEBI" id="CHEBI:30616"/>
        <dbReference type="ChEBI" id="CHEBI:33019"/>
        <dbReference type="ChEBI" id="CHEBI:82696"/>
        <dbReference type="ChEBI" id="CHEBI:456215"/>
        <dbReference type="EC" id="6.3.1.14"/>
    </reaction>
</comment>
<gene>
    <name evidence="7" type="ORF">FOMPIDRAFT_49117</name>
</gene>
<dbReference type="Gene3D" id="3.30.1330.40">
    <property type="entry name" value="RutC-like"/>
    <property type="match status" value="2"/>
</dbReference>
<evidence type="ECO:0000256" key="5">
    <source>
        <dbReference type="ARBA" id="ARBA00048108"/>
    </source>
</evidence>
<dbReference type="EMBL" id="KE504129">
    <property type="protein sequence ID" value="EPT03708.1"/>
    <property type="molecule type" value="Genomic_DNA"/>
</dbReference>
<dbReference type="InterPro" id="IPR002761">
    <property type="entry name" value="Diphthami_syn_dom"/>
</dbReference>
<evidence type="ECO:0000313" key="7">
    <source>
        <dbReference type="EMBL" id="EPT03708.1"/>
    </source>
</evidence>
<feature type="domain" description="Diphthamide synthase" evidence="6">
    <location>
        <begin position="1"/>
        <end position="82"/>
    </location>
</feature>
<dbReference type="Gene3D" id="3.90.1490.10">
    <property type="entry name" value="putative n-type atp pyrophosphatase, domain 2"/>
    <property type="match status" value="1"/>
</dbReference>
<reference evidence="7 8" key="1">
    <citation type="journal article" date="2012" name="Science">
        <title>The Paleozoic origin of enzymatic lignin decomposition reconstructed from 31 fungal genomes.</title>
        <authorList>
            <person name="Floudas D."/>
            <person name="Binder M."/>
            <person name="Riley R."/>
            <person name="Barry K."/>
            <person name="Blanchette R.A."/>
            <person name="Henrissat B."/>
            <person name="Martinez A.T."/>
            <person name="Otillar R."/>
            <person name="Spatafora J.W."/>
            <person name="Yadav J.S."/>
            <person name="Aerts A."/>
            <person name="Benoit I."/>
            <person name="Boyd A."/>
            <person name="Carlson A."/>
            <person name="Copeland A."/>
            <person name="Coutinho P.M."/>
            <person name="de Vries R.P."/>
            <person name="Ferreira P."/>
            <person name="Findley K."/>
            <person name="Foster B."/>
            <person name="Gaskell J."/>
            <person name="Glotzer D."/>
            <person name="Gorecki P."/>
            <person name="Heitman J."/>
            <person name="Hesse C."/>
            <person name="Hori C."/>
            <person name="Igarashi K."/>
            <person name="Jurgens J.A."/>
            <person name="Kallen N."/>
            <person name="Kersten P."/>
            <person name="Kohler A."/>
            <person name="Kuees U."/>
            <person name="Kumar T.K.A."/>
            <person name="Kuo A."/>
            <person name="LaButti K."/>
            <person name="Larrondo L.F."/>
            <person name="Lindquist E."/>
            <person name="Ling A."/>
            <person name="Lombard V."/>
            <person name="Lucas S."/>
            <person name="Lundell T."/>
            <person name="Martin R."/>
            <person name="McLaughlin D.J."/>
            <person name="Morgenstern I."/>
            <person name="Morin E."/>
            <person name="Murat C."/>
            <person name="Nagy L.G."/>
            <person name="Nolan M."/>
            <person name="Ohm R.A."/>
            <person name="Patyshakuliyeva A."/>
            <person name="Rokas A."/>
            <person name="Ruiz-Duenas F.J."/>
            <person name="Sabat G."/>
            <person name="Salamov A."/>
            <person name="Samejima M."/>
            <person name="Schmutz J."/>
            <person name="Slot J.C."/>
            <person name="St John F."/>
            <person name="Stenlid J."/>
            <person name="Sun H."/>
            <person name="Sun S."/>
            <person name="Syed K."/>
            <person name="Tsang A."/>
            <person name="Wiebenga A."/>
            <person name="Young D."/>
            <person name="Pisabarro A."/>
            <person name="Eastwood D.C."/>
            <person name="Martin F."/>
            <person name="Cullen D."/>
            <person name="Grigoriev I.V."/>
            <person name="Hibbett D.S."/>
        </authorList>
    </citation>
    <scope>NUCLEOTIDE SEQUENCE</scope>
    <source>
        <strain evidence="8">FP-58527</strain>
    </source>
</reference>
<evidence type="ECO:0000256" key="4">
    <source>
        <dbReference type="ARBA" id="ARBA00031552"/>
    </source>
</evidence>
<evidence type="ECO:0000256" key="1">
    <source>
        <dbReference type="ARBA" id="ARBA00012089"/>
    </source>
</evidence>
<evidence type="ECO:0000259" key="6">
    <source>
        <dbReference type="Pfam" id="PF01902"/>
    </source>
</evidence>
<dbReference type="InterPro" id="IPR035959">
    <property type="entry name" value="RutC-like_sf"/>
</dbReference>
<dbReference type="GO" id="GO:0017183">
    <property type="term" value="P:protein histidyl modification to diphthamide"/>
    <property type="evidence" value="ECO:0007669"/>
    <property type="project" value="TreeGrafter"/>
</dbReference>
<protein>
    <recommendedName>
        <fullName evidence="2">Diphthine--ammonia ligase</fullName>
        <ecNumber evidence="1">6.3.1.14</ecNumber>
    </recommendedName>
    <alternativeName>
        <fullName evidence="3">Diphthamide synthase</fullName>
    </alternativeName>
    <alternativeName>
        <fullName evidence="4">Diphthamide synthetase</fullName>
    </alternativeName>
</protein>
<dbReference type="InterPro" id="IPR014729">
    <property type="entry name" value="Rossmann-like_a/b/a_fold"/>
</dbReference>
<dbReference type="eggNOG" id="KOG2317">
    <property type="taxonomic scope" value="Eukaryota"/>
</dbReference>
<dbReference type="InParanoid" id="S8EHP2"/>
<dbReference type="AlphaFoldDB" id="S8EHP2"/>
<dbReference type="CDD" id="cd01994">
    <property type="entry name" value="AANH_PF0828-like"/>
    <property type="match status" value="1"/>
</dbReference>
<dbReference type="InterPro" id="IPR030662">
    <property type="entry name" value="DPH6/MJ0570"/>
</dbReference>
<dbReference type="SUPFAM" id="SSF52402">
    <property type="entry name" value="Adenine nucleotide alpha hydrolases-like"/>
    <property type="match status" value="1"/>
</dbReference>
<dbReference type="eggNOG" id="KOG2316">
    <property type="taxonomic scope" value="Eukaryota"/>
</dbReference>
<evidence type="ECO:0000256" key="2">
    <source>
        <dbReference type="ARBA" id="ARBA00018426"/>
    </source>
</evidence>
<dbReference type="CDD" id="cd06156">
    <property type="entry name" value="eu_AANH_C_2"/>
    <property type="match status" value="1"/>
</dbReference>
<dbReference type="HOGENOM" id="CLU_010289_2_1_1"/>
<dbReference type="FunCoup" id="S8EHP2">
    <property type="interactions" value="20"/>
</dbReference>
<dbReference type="GO" id="GO:0017178">
    <property type="term" value="F:diphthine-ammonia ligase activity"/>
    <property type="evidence" value="ECO:0007669"/>
    <property type="project" value="UniProtKB-EC"/>
</dbReference>
<organism evidence="7 8">
    <name type="scientific">Fomitopsis schrenkii</name>
    <name type="common">Brown rot fungus</name>
    <dbReference type="NCBI Taxonomy" id="2126942"/>
    <lineage>
        <taxon>Eukaryota</taxon>
        <taxon>Fungi</taxon>
        <taxon>Dikarya</taxon>
        <taxon>Basidiomycota</taxon>
        <taxon>Agaricomycotina</taxon>
        <taxon>Agaricomycetes</taxon>
        <taxon>Polyporales</taxon>
        <taxon>Fomitopsis</taxon>
    </lineage>
</organism>